<dbReference type="OrthoDB" id="514248at2759"/>
<sequence>MYISLRNRRSPTWLLSVGLCCSWYTSLVGHRWNLDIVVSDLKRQKVRDRPIAFPVTGARQPCRNPTTGGTYLCFAKWQISNYILTEFQAGGRTKRWGLLPPRIALGKKYPTTLDQLESLVASVLNELRVFDDVSTTPTAPLFEFAVVLREATGVEEDRSEKEAELMLLTRGSDRDVWESLFNHLTKKCQEKFGAVRMAKKIKGMPFVT</sequence>
<comment type="caution">
    <text evidence="1">The sequence shown here is derived from an EMBL/GenBank/DDBJ whole genome shotgun (WGS) entry which is preliminary data.</text>
</comment>
<proteinExistence type="predicted"/>
<dbReference type="Proteomes" id="UP000673691">
    <property type="component" value="Unassembled WGS sequence"/>
</dbReference>
<keyword evidence="2" id="KW-1185">Reference proteome</keyword>
<dbReference type="AlphaFoldDB" id="A0A8H7ZMA9"/>
<protein>
    <submittedName>
        <fullName evidence="1">Uncharacterized protein</fullName>
    </submittedName>
</protein>
<dbReference type="EMBL" id="JAEFCI010013072">
    <property type="protein sequence ID" value="KAG5455612.1"/>
    <property type="molecule type" value="Genomic_DNA"/>
</dbReference>
<gene>
    <name evidence="1" type="ORF">BJ554DRAFT_4909</name>
</gene>
<name>A0A8H7ZMA9_9FUNG</name>
<reference evidence="1 2" key="1">
    <citation type="journal article" name="Sci. Rep.">
        <title>Genome-scale phylogenetic analyses confirm Olpidium as the closest living zoosporic fungus to the non-flagellated, terrestrial fungi.</title>
        <authorList>
            <person name="Chang Y."/>
            <person name="Rochon D."/>
            <person name="Sekimoto S."/>
            <person name="Wang Y."/>
            <person name="Chovatia M."/>
            <person name="Sandor L."/>
            <person name="Salamov A."/>
            <person name="Grigoriev I.V."/>
            <person name="Stajich J.E."/>
            <person name="Spatafora J.W."/>
        </authorList>
    </citation>
    <scope>NUCLEOTIDE SEQUENCE [LARGE SCALE GENOMIC DNA]</scope>
    <source>
        <strain evidence="1">S191</strain>
    </source>
</reference>
<evidence type="ECO:0000313" key="1">
    <source>
        <dbReference type="EMBL" id="KAG5455612.1"/>
    </source>
</evidence>
<organism evidence="1 2">
    <name type="scientific">Olpidium bornovanus</name>
    <dbReference type="NCBI Taxonomy" id="278681"/>
    <lineage>
        <taxon>Eukaryota</taxon>
        <taxon>Fungi</taxon>
        <taxon>Fungi incertae sedis</taxon>
        <taxon>Olpidiomycota</taxon>
        <taxon>Olpidiomycotina</taxon>
        <taxon>Olpidiomycetes</taxon>
        <taxon>Olpidiales</taxon>
        <taxon>Olpidiaceae</taxon>
        <taxon>Olpidium</taxon>
    </lineage>
</organism>
<evidence type="ECO:0000313" key="2">
    <source>
        <dbReference type="Proteomes" id="UP000673691"/>
    </source>
</evidence>
<accession>A0A8H7ZMA9</accession>